<proteinExistence type="predicted"/>
<dbReference type="InterPro" id="IPR029063">
    <property type="entry name" value="SAM-dependent_MTases_sf"/>
</dbReference>
<protein>
    <submittedName>
        <fullName evidence="4">Unannotated protein</fullName>
    </submittedName>
</protein>
<dbReference type="GO" id="GO:0008168">
    <property type="term" value="F:methyltransferase activity"/>
    <property type="evidence" value="ECO:0007669"/>
    <property type="project" value="UniProtKB-KW"/>
</dbReference>
<sequence length="212" mass="23016">MTRIIGGSAGGRHLATPRGEATRPTSDRVREALFSALESWFGTWEGVRVLDLYAGSGALGLEACSRGAEHALLVEKDRRTAQLVAANARELGLARARVVGGTVRSTLAGRPEAAYDLVLSDPPYPLEDQEVDADLAALVAHGWLADEAMVVVERSRRSPEPRWPAGFGSTRRRKYGETTLWSAVWQPGGTDQQDRPEIPDPGSTEQARDEQE</sequence>
<evidence type="ECO:0000256" key="3">
    <source>
        <dbReference type="SAM" id="MobiDB-lite"/>
    </source>
</evidence>
<dbReference type="PANTHER" id="PTHR43542">
    <property type="entry name" value="METHYLTRANSFERASE"/>
    <property type="match status" value="1"/>
</dbReference>
<keyword evidence="1" id="KW-0489">Methyltransferase</keyword>
<evidence type="ECO:0000256" key="2">
    <source>
        <dbReference type="ARBA" id="ARBA00022679"/>
    </source>
</evidence>
<dbReference type="SUPFAM" id="SSF53335">
    <property type="entry name" value="S-adenosyl-L-methionine-dependent methyltransferases"/>
    <property type="match status" value="1"/>
</dbReference>
<accession>A0A6J6S3B3</accession>
<dbReference type="InterPro" id="IPR002052">
    <property type="entry name" value="DNA_methylase_N6_adenine_CS"/>
</dbReference>
<dbReference type="Gene3D" id="3.40.50.150">
    <property type="entry name" value="Vaccinia Virus protein VP39"/>
    <property type="match status" value="1"/>
</dbReference>
<dbReference type="Pfam" id="PF03602">
    <property type="entry name" value="Cons_hypoth95"/>
    <property type="match status" value="1"/>
</dbReference>
<dbReference type="EMBL" id="CAEZYQ010000002">
    <property type="protein sequence ID" value="CAB4729470.1"/>
    <property type="molecule type" value="Genomic_DNA"/>
</dbReference>
<name>A0A6J6S3B3_9ZZZZ</name>
<feature type="region of interest" description="Disordered" evidence="3">
    <location>
        <begin position="1"/>
        <end position="26"/>
    </location>
</feature>
<dbReference type="NCBIfam" id="TIGR00095">
    <property type="entry name" value="16S rRNA (guanine(966)-N(2))-methyltransferase RsmD"/>
    <property type="match status" value="1"/>
</dbReference>
<evidence type="ECO:0000256" key="1">
    <source>
        <dbReference type="ARBA" id="ARBA00022603"/>
    </source>
</evidence>
<reference evidence="4" key="1">
    <citation type="submission" date="2020-05" db="EMBL/GenBank/DDBJ databases">
        <authorList>
            <person name="Chiriac C."/>
            <person name="Salcher M."/>
            <person name="Ghai R."/>
            <person name="Kavagutti S V."/>
        </authorList>
    </citation>
    <scope>NUCLEOTIDE SEQUENCE</scope>
</reference>
<dbReference type="InterPro" id="IPR004398">
    <property type="entry name" value="RNA_MeTrfase_RsmD"/>
</dbReference>
<dbReference type="GO" id="GO:0003676">
    <property type="term" value="F:nucleic acid binding"/>
    <property type="evidence" value="ECO:0007669"/>
    <property type="project" value="InterPro"/>
</dbReference>
<gene>
    <name evidence="4" type="ORF">UFOPK2761_00391</name>
</gene>
<dbReference type="GO" id="GO:0031167">
    <property type="term" value="P:rRNA methylation"/>
    <property type="evidence" value="ECO:0007669"/>
    <property type="project" value="InterPro"/>
</dbReference>
<evidence type="ECO:0000313" key="4">
    <source>
        <dbReference type="EMBL" id="CAB4729470.1"/>
    </source>
</evidence>
<dbReference type="PROSITE" id="PS00092">
    <property type="entry name" value="N6_MTASE"/>
    <property type="match status" value="1"/>
</dbReference>
<organism evidence="4">
    <name type="scientific">freshwater metagenome</name>
    <dbReference type="NCBI Taxonomy" id="449393"/>
    <lineage>
        <taxon>unclassified sequences</taxon>
        <taxon>metagenomes</taxon>
        <taxon>ecological metagenomes</taxon>
    </lineage>
</organism>
<keyword evidence="2" id="KW-0808">Transferase</keyword>
<dbReference type="AlphaFoldDB" id="A0A6J6S3B3"/>
<dbReference type="PANTHER" id="PTHR43542:SF1">
    <property type="entry name" value="METHYLTRANSFERASE"/>
    <property type="match status" value="1"/>
</dbReference>
<dbReference type="CDD" id="cd02440">
    <property type="entry name" value="AdoMet_MTases"/>
    <property type="match status" value="1"/>
</dbReference>
<feature type="region of interest" description="Disordered" evidence="3">
    <location>
        <begin position="184"/>
        <end position="212"/>
    </location>
</feature>
<dbReference type="PIRSF" id="PIRSF004553">
    <property type="entry name" value="CHP00095"/>
    <property type="match status" value="1"/>
</dbReference>